<reference evidence="2 3" key="1">
    <citation type="journal article" date="2012" name="Science">
        <title>The Paleozoic origin of enzymatic lignin decomposition reconstructed from 31 fungal genomes.</title>
        <authorList>
            <person name="Floudas D."/>
            <person name="Binder M."/>
            <person name="Riley R."/>
            <person name="Barry K."/>
            <person name="Blanchette R.A."/>
            <person name="Henrissat B."/>
            <person name="Martinez A.T."/>
            <person name="Otillar R."/>
            <person name="Spatafora J.W."/>
            <person name="Yadav J.S."/>
            <person name="Aerts A."/>
            <person name="Benoit I."/>
            <person name="Boyd A."/>
            <person name="Carlson A."/>
            <person name="Copeland A."/>
            <person name="Coutinho P.M."/>
            <person name="de Vries R.P."/>
            <person name="Ferreira P."/>
            <person name="Findley K."/>
            <person name="Foster B."/>
            <person name="Gaskell J."/>
            <person name="Glotzer D."/>
            <person name="Gorecki P."/>
            <person name="Heitman J."/>
            <person name="Hesse C."/>
            <person name="Hori C."/>
            <person name="Igarashi K."/>
            <person name="Jurgens J.A."/>
            <person name="Kallen N."/>
            <person name="Kersten P."/>
            <person name="Kohler A."/>
            <person name="Kuees U."/>
            <person name="Kumar T.K.A."/>
            <person name="Kuo A."/>
            <person name="LaButti K."/>
            <person name="Larrondo L.F."/>
            <person name="Lindquist E."/>
            <person name="Ling A."/>
            <person name="Lombard V."/>
            <person name="Lucas S."/>
            <person name="Lundell T."/>
            <person name="Martin R."/>
            <person name="McLaughlin D.J."/>
            <person name="Morgenstern I."/>
            <person name="Morin E."/>
            <person name="Murat C."/>
            <person name="Nagy L.G."/>
            <person name="Nolan M."/>
            <person name="Ohm R.A."/>
            <person name="Patyshakuliyeva A."/>
            <person name="Rokas A."/>
            <person name="Ruiz-Duenas F.J."/>
            <person name="Sabat G."/>
            <person name="Salamov A."/>
            <person name="Samejima M."/>
            <person name="Schmutz J."/>
            <person name="Slot J.C."/>
            <person name="St John F."/>
            <person name="Stenlid J."/>
            <person name="Sun H."/>
            <person name="Sun S."/>
            <person name="Syed K."/>
            <person name="Tsang A."/>
            <person name="Wiebenga A."/>
            <person name="Young D."/>
            <person name="Pisabarro A."/>
            <person name="Eastwood D.C."/>
            <person name="Martin F."/>
            <person name="Cullen D."/>
            <person name="Grigoriev I.V."/>
            <person name="Hibbett D.S."/>
        </authorList>
    </citation>
    <scope>NUCLEOTIDE SEQUENCE</scope>
    <source>
        <strain evidence="3">FP-58527</strain>
    </source>
</reference>
<gene>
    <name evidence="2" type="ORF">FOMPIDRAFT_1023411</name>
</gene>
<dbReference type="InParanoid" id="S8E7N4"/>
<dbReference type="EMBL" id="KE504144">
    <property type="protein sequence ID" value="EPT01067.1"/>
    <property type="molecule type" value="Genomic_DNA"/>
</dbReference>
<dbReference type="AlphaFoldDB" id="S8E7N4"/>
<evidence type="ECO:0000313" key="2">
    <source>
        <dbReference type="EMBL" id="EPT01067.1"/>
    </source>
</evidence>
<sequence length="53" mass="5764">MDVVHATHPLSKVKVVALYASMSDTGLRSAPSILRTTEHDHNSPERCTSTSQT</sequence>
<evidence type="ECO:0000313" key="3">
    <source>
        <dbReference type="Proteomes" id="UP000015241"/>
    </source>
</evidence>
<evidence type="ECO:0000256" key="1">
    <source>
        <dbReference type="SAM" id="MobiDB-lite"/>
    </source>
</evidence>
<dbReference type="HOGENOM" id="CLU_3092918_0_0_1"/>
<feature type="region of interest" description="Disordered" evidence="1">
    <location>
        <begin position="28"/>
        <end position="53"/>
    </location>
</feature>
<keyword evidence="3" id="KW-1185">Reference proteome</keyword>
<organism evidence="2 3">
    <name type="scientific">Fomitopsis schrenkii</name>
    <name type="common">Brown rot fungus</name>
    <dbReference type="NCBI Taxonomy" id="2126942"/>
    <lineage>
        <taxon>Eukaryota</taxon>
        <taxon>Fungi</taxon>
        <taxon>Dikarya</taxon>
        <taxon>Basidiomycota</taxon>
        <taxon>Agaricomycotina</taxon>
        <taxon>Agaricomycetes</taxon>
        <taxon>Polyporales</taxon>
        <taxon>Fomitopsis</taxon>
    </lineage>
</organism>
<dbReference type="Proteomes" id="UP000015241">
    <property type="component" value="Unassembled WGS sequence"/>
</dbReference>
<protein>
    <submittedName>
        <fullName evidence="2">Uncharacterized protein</fullName>
    </submittedName>
</protein>
<name>S8E7N4_FOMSC</name>
<feature type="non-terminal residue" evidence="2">
    <location>
        <position position="53"/>
    </location>
</feature>
<proteinExistence type="predicted"/>
<accession>S8E7N4</accession>